<dbReference type="GO" id="GO:0008168">
    <property type="term" value="F:methyltransferase activity"/>
    <property type="evidence" value="ECO:0007669"/>
    <property type="project" value="UniProtKB-KW"/>
</dbReference>
<reference evidence="1 2" key="1">
    <citation type="submission" date="2019-07" db="EMBL/GenBank/DDBJ databases">
        <title>Genome sequencing for Ferrovibrio sp. K5.</title>
        <authorList>
            <person name="Park S.-J."/>
        </authorList>
    </citation>
    <scope>NUCLEOTIDE SEQUENCE [LARGE SCALE GENOMIC DNA]</scope>
    <source>
        <strain evidence="1 2">K5</strain>
    </source>
</reference>
<accession>A0A516GXR1</accession>
<keyword evidence="1" id="KW-0489">Methyltransferase</keyword>
<name>A0A516GXR1_9PROT</name>
<dbReference type="AlphaFoldDB" id="A0A516GXR1"/>
<dbReference type="InterPro" id="IPR029063">
    <property type="entry name" value="SAM-dependent_MTases_sf"/>
</dbReference>
<dbReference type="SUPFAM" id="SSF53335">
    <property type="entry name" value="S-adenosyl-L-methionine-dependent methyltransferases"/>
    <property type="match status" value="1"/>
</dbReference>
<dbReference type="PANTHER" id="PTHR43861">
    <property type="entry name" value="TRANS-ACONITATE 2-METHYLTRANSFERASE-RELATED"/>
    <property type="match status" value="1"/>
</dbReference>
<keyword evidence="1" id="KW-0808">Transferase</keyword>
<dbReference type="EMBL" id="CP041636">
    <property type="protein sequence ID" value="QDO96321.1"/>
    <property type="molecule type" value="Genomic_DNA"/>
</dbReference>
<dbReference type="CDD" id="cd02440">
    <property type="entry name" value="AdoMet_MTases"/>
    <property type="match status" value="1"/>
</dbReference>
<dbReference type="Gene3D" id="3.40.50.150">
    <property type="entry name" value="Vaccinia Virus protein VP39"/>
    <property type="match status" value="1"/>
</dbReference>
<dbReference type="GO" id="GO:0032259">
    <property type="term" value="P:methylation"/>
    <property type="evidence" value="ECO:0007669"/>
    <property type="project" value="UniProtKB-KW"/>
</dbReference>
<sequence length="331" mass="36567">MCDADCAASARPTGVTMTSTSAAAFWETIACPVCGGTSFSPRFRLRFSEFASDLSKVNLKLIGCTPDTVFDYSECASCSFVTTNPRLTSSANETFYNSFKAPYTDNISTELGSPGSTVSSAHRTSKMIRTFRDLQLAIALCGRRVTGARRTDGPIRMLDYGSGHGYMLQLARTFGLEAAGVELSQSRIDLCRSMGLKVGSREEILDSKFDIVISQSVIEHVNDLNRYLQDIAGALDKGGIFICNGLTPQTVPIEQRRGRYKLTHPISHLNLMNRRNLQTLLEKHGFRIPGRRELWDRLREGSWSIYMRAPYAIYGAIMVDGADIQAIAIKT</sequence>
<dbReference type="OrthoDB" id="7248832at2"/>
<evidence type="ECO:0000313" key="2">
    <source>
        <dbReference type="Proteomes" id="UP000317496"/>
    </source>
</evidence>
<organism evidence="1 2">
    <name type="scientific">Ferrovibrio terrae</name>
    <dbReference type="NCBI Taxonomy" id="2594003"/>
    <lineage>
        <taxon>Bacteria</taxon>
        <taxon>Pseudomonadati</taxon>
        <taxon>Pseudomonadota</taxon>
        <taxon>Alphaproteobacteria</taxon>
        <taxon>Rhodospirillales</taxon>
        <taxon>Rhodospirillaceae</taxon>
        <taxon>Ferrovibrio</taxon>
    </lineage>
</organism>
<dbReference type="Proteomes" id="UP000317496">
    <property type="component" value="Chromosome"/>
</dbReference>
<protein>
    <submittedName>
        <fullName evidence="1">Class I SAM-dependent methyltransferase</fullName>
    </submittedName>
</protein>
<dbReference type="PANTHER" id="PTHR43861:SF6">
    <property type="entry name" value="METHYLTRANSFERASE TYPE 11"/>
    <property type="match status" value="1"/>
</dbReference>
<gene>
    <name evidence="1" type="ORF">FNB15_03080</name>
</gene>
<keyword evidence="2" id="KW-1185">Reference proteome</keyword>
<evidence type="ECO:0000313" key="1">
    <source>
        <dbReference type="EMBL" id="QDO96321.1"/>
    </source>
</evidence>
<dbReference type="Pfam" id="PF13489">
    <property type="entry name" value="Methyltransf_23"/>
    <property type="match status" value="1"/>
</dbReference>
<dbReference type="KEGG" id="fer:FNB15_03080"/>
<proteinExistence type="predicted"/>